<feature type="domain" description="CAAX prenyl protease 2/Lysostaphin resistance protein A-like" evidence="2">
    <location>
        <begin position="161"/>
        <end position="260"/>
    </location>
</feature>
<evidence type="ECO:0000256" key="1">
    <source>
        <dbReference type="SAM" id="Phobius"/>
    </source>
</evidence>
<evidence type="ECO:0000259" key="2">
    <source>
        <dbReference type="Pfam" id="PF02517"/>
    </source>
</evidence>
<keyword evidence="3" id="KW-0645">Protease</keyword>
<dbReference type="AlphaFoldDB" id="A0A7W8VBJ2"/>
<dbReference type="InterPro" id="IPR003675">
    <property type="entry name" value="Rce1/LyrA-like_dom"/>
</dbReference>
<keyword evidence="1" id="KW-0812">Transmembrane</keyword>
<keyword evidence="1" id="KW-0472">Membrane</keyword>
<keyword evidence="3" id="KW-0378">Hydrolase</keyword>
<feature type="transmembrane region" description="Helical" evidence="1">
    <location>
        <begin position="20"/>
        <end position="40"/>
    </location>
</feature>
<dbReference type="Pfam" id="PF02517">
    <property type="entry name" value="Rce1-like"/>
    <property type="match status" value="1"/>
</dbReference>
<evidence type="ECO:0000313" key="3">
    <source>
        <dbReference type="EMBL" id="MBB5429983.1"/>
    </source>
</evidence>
<dbReference type="InterPro" id="IPR042150">
    <property type="entry name" value="MmRce1-like"/>
</dbReference>
<dbReference type="Proteomes" id="UP000572635">
    <property type="component" value="Unassembled WGS sequence"/>
</dbReference>
<dbReference type="GO" id="GO:0006508">
    <property type="term" value="P:proteolysis"/>
    <property type="evidence" value="ECO:0007669"/>
    <property type="project" value="UniProtKB-KW"/>
</dbReference>
<dbReference type="PANTHER" id="PTHR35797:SF1">
    <property type="entry name" value="PROTEASE"/>
    <property type="match status" value="1"/>
</dbReference>
<feature type="transmembrane region" description="Helical" evidence="1">
    <location>
        <begin position="52"/>
        <end position="72"/>
    </location>
</feature>
<feature type="transmembrane region" description="Helical" evidence="1">
    <location>
        <begin position="248"/>
        <end position="269"/>
    </location>
</feature>
<accession>A0A7W8VBJ2</accession>
<dbReference type="EMBL" id="JACHDB010000001">
    <property type="protein sequence ID" value="MBB5429983.1"/>
    <property type="molecule type" value="Genomic_DNA"/>
</dbReference>
<protein>
    <submittedName>
        <fullName evidence="3">Membrane protease YdiL (CAAX protease family)</fullName>
    </submittedName>
</protein>
<proteinExistence type="predicted"/>
<reference evidence="3 4" key="1">
    <citation type="submission" date="2020-08" db="EMBL/GenBank/DDBJ databases">
        <title>Sequencing the genomes of 1000 actinobacteria strains.</title>
        <authorList>
            <person name="Klenk H.-P."/>
        </authorList>
    </citation>
    <scope>NUCLEOTIDE SEQUENCE [LARGE SCALE GENOMIC DNA]</scope>
    <source>
        <strain evidence="3 4">DSM 44551</strain>
    </source>
</reference>
<keyword evidence="1" id="KW-1133">Transmembrane helix</keyword>
<feature type="transmembrane region" description="Helical" evidence="1">
    <location>
        <begin position="221"/>
        <end position="241"/>
    </location>
</feature>
<gene>
    <name evidence="3" type="ORF">HDA36_000067</name>
</gene>
<evidence type="ECO:0000313" key="4">
    <source>
        <dbReference type="Proteomes" id="UP000572635"/>
    </source>
</evidence>
<organism evidence="3 4">
    <name type="scientific">Nocardiopsis composta</name>
    <dbReference type="NCBI Taxonomy" id="157465"/>
    <lineage>
        <taxon>Bacteria</taxon>
        <taxon>Bacillati</taxon>
        <taxon>Actinomycetota</taxon>
        <taxon>Actinomycetes</taxon>
        <taxon>Streptosporangiales</taxon>
        <taxon>Nocardiopsidaceae</taxon>
        <taxon>Nocardiopsis</taxon>
    </lineage>
</organism>
<dbReference type="PANTHER" id="PTHR35797">
    <property type="entry name" value="PROTEASE-RELATED"/>
    <property type="match status" value="1"/>
</dbReference>
<dbReference type="GO" id="GO:0004175">
    <property type="term" value="F:endopeptidase activity"/>
    <property type="evidence" value="ECO:0007669"/>
    <property type="project" value="UniProtKB-ARBA"/>
</dbReference>
<name>A0A7W8VBJ2_9ACTN</name>
<feature type="transmembrane region" description="Helical" evidence="1">
    <location>
        <begin position="180"/>
        <end position="201"/>
    </location>
</feature>
<feature type="transmembrane region" description="Helical" evidence="1">
    <location>
        <begin position="93"/>
        <end position="118"/>
    </location>
</feature>
<feature type="transmembrane region" description="Helical" evidence="1">
    <location>
        <begin position="284"/>
        <end position="303"/>
    </location>
</feature>
<dbReference type="RefSeq" id="WP_184387514.1">
    <property type="nucleotide sequence ID" value="NZ_BAAAJD010000177.1"/>
</dbReference>
<comment type="caution">
    <text evidence="3">The sequence shown here is derived from an EMBL/GenBank/DDBJ whole genome shotgun (WGS) entry which is preliminary data.</text>
</comment>
<dbReference type="GO" id="GO:0080120">
    <property type="term" value="P:CAAX-box protein maturation"/>
    <property type="evidence" value="ECO:0007669"/>
    <property type="project" value="UniProtKB-ARBA"/>
</dbReference>
<keyword evidence="4" id="KW-1185">Reference proteome</keyword>
<sequence length="316" mass="32223">MSLSRTEPAAAAPPTGLRGAIVFSVLSTALAWAVAAPLWVGGQGLDHPQNRLFIQVMMVAPAVAAAVVLWASGHRRDLLRTTGVLPLRPLRPLLGYCLAGLALASLIMGGGILLAILAGGYRPDLADFSAFREFAEPLGLTSAEGTGAPLGALGAFAALQLLGLVLSLPMALGEELGWRGYLLPALLPLGTWPALLVHGAVWGVWHAPVILLGYNFGRPDLTGVGLMTVWCVLFGVILGRLRLASGSVWPAVVGHAALNSSTALVVVFADAEAGLVGSDALPPGVWAGAGAVMAALTAVGAMVRRTGPARPAAGGR</sequence>
<feature type="transmembrane region" description="Helical" evidence="1">
    <location>
        <begin position="148"/>
        <end position="168"/>
    </location>
</feature>